<evidence type="ECO:0000313" key="2">
    <source>
        <dbReference type="EMBL" id="ACQ81510.1"/>
    </source>
</evidence>
<protein>
    <submittedName>
        <fullName evidence="2">Alpha/beta hydrolase fold protein</fullName>
    </submittedName>
</protein>
<dbReference type="OrthoDB" id="7958481at2"/>
<dbReference type="Proteomes" id="UP000007962">
    <property type="component" value="Chromosome"/>
</dbReference>
<keyword evidence="2" id="KW-0378">Hydrolase</keyword>
<dbReference type="InterPro" id="IPR050228">
    <property type="entry name" value="Carboxylesterase_BioH"/>
</dbReference>
<evidence type="ECO:0000259" key="1">
    <source>
        <dbReference type="Pfam" id="PF12697"/>
    </source>
</evidence>
<reference evidence="2 3" key="1">
    <citation type="journal article" date="2009" name="Stand. Genomic Sci.">
        <title>Complete genome sequence of Beutenbergia cavernae type strain (HKI 0122).</title>
        <authorList>
            <person name="Land M."/>
            <person name="Pukall R."/>
            <person name="Abt B."/>
            <person name="Goker M."/>
            <person name="Rohde M."/>
            <person name="Glavina Del Rio T."/>
            <person name="Tice H."/>
            <person name="Copeland A."/>
            <person name="Cheng J.F."/>
            <person name="Lucas S."/>
            <person name="Chen F."/>
            <person name="Nolan M."/>
            <person name="Bruce D."/>
            <person name="Goodwin L."/>
            <person name="Pitluck S."/>
            <person name="Ivanova N."/>
            <person name="Mavromatis K."/>
            <person name="Ovchinnikova G."/>
            <person name="Pati A."/>
            <person name="Chen A."/>
            <person name="Palaniappan K."/>
            <person name="Hauser L."/>
            <person name="Chang Y.J."/>
            <person name="Jefferies C.C."/>
            <person name="Saunders E."/>
            <person name="Brettin T."/>
            <person name="Detter J.C."/>
            <person name="Han C."/>
            <person name="Chain P."/>
            <person name="Bristow J."/>
            <person name="Eisen J.A."/>
            <person name="Markowitz V."/>
            <person name="Hugenholtz P."/>
            <person name="Kyrpides N.C."/>
            <person name="Klenk H.P."/>
            <person name="Lapidus A."/>
        </authorList>
    </citation>
    <scope>NUCLEOTIDE SEQUENCE [LARGE SCALE GENOMIC DNA]</scope>
    <source>
        <strain evidence="3">ATCC BAA-8 / DSM 12333 / NBRC 16432</strain>
    </source>
</reference>
<dbReference type="Pfam" id="PF12697">
    <property type="entry name" value="Abhydrolase_6"/>
    <property type="match status" value="1"/>
</dbReference>
<dbReference type="InterPro" id="IPR000073">
    <property type="entry name" value="AB_hydrolase_1"/>
</dbReference>
<keyword evidence="3" id="KW-1185">Reference proteome</keyword>
<dbReference type="SUPFAM" id="SSF53474">
    <property type="entry name" value="alpha/beta-Hydrolases"/>
    <property type="match status" value="1"/>
</dbReference>
<accession>C5C1A0</accession>
<dbReference type="EMBL" id="CP001618">
    <property type="protein sequence ID" value="ACQ81510.1"/>
    <property type="molecule type" value="Genomic_DNA"/>
</dbReference>
<dbReference type="AlphaFoldDB" id="C5C1A0"/>
<dbReference type="eggNOG" id="COG0596">
    <property type="taxonomic scope" value="Bacteria"/>
</dbReference>
<organism evidence="2 3">
    <name type="scientific">Beutenbergia cavernae (strain ATCC BAA-8 / DSM 12333 / CCUG 43141 / JCM 11478 / NBRC 16432 / NCIMB 13614 / HKI 0122)</name>
    <dbReference type="NCBI Taxonomy" id="471853"/>
    <lineage>
        <taxon>Bacteria</taxon>
        <taxon>Bacillati</taxon>
        <taxon>Actinomycetota</taxon>
        <taxon>Actinomycetes</taxon>
        <taxon>Micrococcales</taxon>
        <taxon>Beutenbergiaceae</taxon>
        <taxon>Beutenbergia</taxon>
    </lineage>
</organism>
<proteinExistence type="predicted"/>
<dbReference type="KEGG" id="bcv:Bcav_3267"/>
<dbReference type="PANTHER" id="PTHR43194:SF2">
    <property type="entry name" value="PEROXISOMAL MEMBRANE PROTEIN LPX1"/>
    <property type="match status" value="1"/>
</dbReference>
<sequence length="277" mass="29009">MTEARTTQPVASDTLRTPDGTLYYESRGSGPLVALVGAPMDAAAFAPLADLLAADHTVLTTDPRGVGRSVLDDPGQDSTPALRAADLARLVEHLDAGPAAVLGSSGGAVTALALVESRPDLVTAAIAHEPPLVELLPDRDELHAGTRELIATYASGDVPGAWGQFLRQANIYMPDELVAEIFAGERSAQTVSDQDHWFHHELLGTTAWRPDLDVLRSAATRIVIGIGADSAGQLCDRASRALGSELGLEPTIFPGDHTGFVDDPAAFAERLRGVLAA</sequence>
<dbReference type="STRING" id="471853.Bcav_3267"/>
<dbReference type="InterPro" id="IPR029058">
    <property type="entry name" value="AB_hydrolase_fold"/>
</dbReference>
<evidence type="ECO:0000313" key="3">
    <source>
        <dbReference type="Proteomes" id="UP000007962"/>
    </source>
</evidence>
<dbReference type="HOGENOM" id="CLU_083329_0_0_11"/>
<dbReference type="GO" id="GO:0016787">
    <property type="term" value="F:hydrolase activity"/>
    <property type="evidence" value="ECO:0007669"/>
    <property type="project" value="UniProtKB-KW"/>
</dbReference>
<dbReference type="Gene3D" id="3.40.50.1820">
    <property type="entry name" value="alpha/beta hydrolase"/>
    <property type="match status" value="1"/>
</dbReference>
<dbReference type="PANTHER" id="PTHR43194">
    <property type="entry name" value="HYDROLASE ALPHA/BETA FOLD FAMILY"/>
    <property type="match status" value="1"/>
</dbReference>
<feature type="domain" description="AB hydrolase-1" evidence="1">
    <location>
        <begin position="34"/>
        <end position="269"/>
    </location>
</feature>
<dbReference type="RefSeq" id="WP_015883747.1">
    <property type="nucleotide sequence ID" value="NC_012669.1"/>
</dbReference>
<name>C5C1A0_BEUC1</name>
<gene>
    <name evidence="2" type="ordered locus">Bcav_3267</name>
</gene>